<dbReference type="Proteomes" id="UP000025227">
    <property type="component" value="Unplaced"/>
</dbReference>
<name>A0A7I4Y2C6_HAECO</name>
<reference evidence="3" key="1">
    <citation type="submission" date="2020-12" db="UniProtKB">
        <authorList>
            <consortium name="WormBaseParasite"/>
        </authorList>
    </citation>
    <scope>IDENTIFICATION</scope>
    <source>
        <strain evidence="3">MHco3</strain>
    </source>
</reference>
<protein>
    <submittedName>
        <fullName evidence="3">Secreted protein</fullName>
    </submittedName>
</protein>
<feature type="signal peptide" evidence="1">
    <location>
        <begin position="1"/>
        <end position="27"/>
    </location>
</feature>
<organism evidence="2 3">
    <name type="scientific">Haemonchus contortus</name>
    <name type="common">Barber pole worm</name>
    <dbReference type="NCBI Taxonomy" id="6289"/>
    <lineage>
        <taxon>Eukaryota</taxon>
        <taxon>Metazoa</taxon>
        <taxon>Ecdysozoa</taxon>
        <taxon>Nematoda</taxon>
        <taxon>Chromadorea</taxon>
        <taxon>Rhabditida</taxon>
        <taxon>Rhabditina</taxon>
        <taxon>Rhabditomorpha</taxon>
        <taxon>Strongyloidea</taxon>
        <taxon>Trichostrongylidae</taxon>
        <taxon>Haemonchus</taxon>
    </lineage>
</organism>
<dbReference type="WBParaSite" id="HCON_00039200-00001">
    <property type="protein sequence ID" value="HCON_00039200-00001"/>
    <property type="gene ID" value="HCON_00039200"/>
</dbReference>
<dbReference type="AlphaFoldDB" id="A0A7I4Y2C6"/>
<evidence type="ECO:0000313" key="2">
    <source>
        <dbReference type="Proteomes" id="UP000025227"/>
    </source>
</evidence>
<evidence type="ECO:0000256" key="1">
    <source>
        <dbReference type="SAM" id="SignalP"/>
    </source>
</evidence>
<evidence type="ECO:0000313" key="3">
    <source>
        <dbReference type="WBParaSite" id="HCON_00039200-00001"/>
    </source>
</evidence>
<proteinExistence type="predicted"/>
<keyword evidence="2" id="KW-1185">Reference proteome</keyword>
<feature type="chain" id="PRO_5029870375" evidence="1">
    <location>
        <begin position="28"/>
        <end position="348"/>
    </location>
</feature>
<accession>A0A7I4Y2C6</accession>
<sequence length="348" mass="38666">TQPQGCLLKMASPLCLLLFGVIAGVLADYEGQDTTRLFFSNDGTALPGTTEDLLSRSSNGMDEVSQNNIDRNQLTFPLPTNFGEELAELSKTNPMLGGSMEELYKNITAMKSDLEAKYLFFGEIIEIFKNSKKDINGSDDKTSILEKALHSIPEEGRKILVDFLDSNEHLENGRAFQMSVHTNVSAGTKTSSTCSDTPRSDSDVELRKSLKTIETILNVVINSLSYQLQQKFLLNTLVYQTRSTITSCNPLTFADIKPIFRALSETSLALYWYIENITRAKEVDLADIALYDILRKLCDIATKLNPDCGELLKSFFNYHLGGGIRFTGKTIWEHFESIGKVASAASFC</sequence>
<keyword evidence="1" id="KW-0732">Signal</keyword>